<keyword evidence="1" id="KW-0812">Transmembrane</keyword>
<gene>
    <name evidence="2" type="ORF">A3D64_00365</name>
</gene>
<reference evidence="2 3" key="1">
    <citation type="journal article" date="2016" name="Nat. Commun.">
        <title>Thousands of microbial genomes shed light on interconnected biogeochemical processes in an aquifer system.</title>
        <authorList>
            <person name="Anantharaman K."/>
            <person name="Brown C.T."/>
            <person name="Hug L.A."/>
            <person name="Sharon I."/>
            <person name="Castelle C.J."/>
            <person name="Probst A.J."/>
            <person name="Thomas B.C."/>
            <person name="Singh A."/>
            <person name="Wilkins M.J."/>
            <person name="Karaoz U."/>
            <person name="Brodie E.L."/>
            <person name="Williams K.H."/>
            <person name="Hubbard S.S."/>
            <person name="Banfield J.F."/>
        </authorList>
    </citation>
    <scope>NUCLEOTIDE SEQUENCE [LARGE SCALE GENOMIC DNA]</scope>
</reference>
<proteinExistence type="predicted"/>
<evidence type="ECO:0000256" key="1">
    <source>
        <dbReference type="SAM" id="Phobius"/>
    </source>
</evidence>
<dbReference type="AlphaFoldDB" id="A0A1G2RG54"/>
<keyword evidence="1" id="KW-1133">Transmembrane helix</keyword>
<protein>
    <submittedName>
        <fullName evidence="2">Uncharacterized protein</fullName>
    </submittedName>
</protein>
<sequence length="201" mass="22238">MPGGKQFRVPWSFVAGILLAAGVGLTAALLMTLVFNGPSDSDLLARAMVGNQEASAKLEARYATPAPAAIPPLPSLGLTLPKTFTEPVANPKTPDEVVGSMVLLLSWGQIDKVEKLLWGKIDNFREEVAKDPLPRIQIIEITRIEDGRGRYRDILGLDEIPAEPIYEVFFWTTPAISDEEEAQMVRQKRGEWKIWAPIMEE</sequence>
<comment type="caution">
    <text evidence="2">The sequence shown here is derived from an EMBL/GenBank/DDBJ whole genome shotgun (WGS) entry which is preliminary data.</text>
</comment>
<feature type="transmembrane region" description="Helical" evidence="1">
    <location>
        <begin position="12"/>
        <end position="35"/>
    </location>
</feature>
<evidence type="ECO:0000313" key="3">
    <source>
        <dbReference type="Proteomes" id="UP000178613"/>
    </source>
</evidence>
<keyword evidence="1" id="KW-0472">Membrane</keyword>
<dbReference type="EMBL" id="MHUB01000005">
    <property type="protein sequence ID" value="OHA71262.1"/>
    <property type="molecule type" value="Genomic_DNA"/>
</dbReference>
<organism evidence="2 3">
    <name type="scientific">Candidatus Wildermuthbacteria bacterium RIFCSPHIGHO2_02_FULL_49_9</name>
    <dbReference type="NCBI Taxonomy" id="1802456"/>
    <lineage>
        <taxon>Bacteria</taxon>
        <taxon>Candidatus Wildermuthiibacteriota</taxon>
    </lineage>
</organism>
<accession>A0A1G2RG54</accession>
<dbReference type="Proteomes" id="UP000178613">
    <property type="component" value="Unassembled WGS sequence"/>
</dbReference>
<evidence type="ECO:0000313" key="2">
    <source>
        <dbReference type="EMBL" id="OHA71262.1"/>
    </source>
</evidence>
<name>A0A1G2RG54_9BACT</name>